<sequence>MSAVLKSASWWLLPSLLLMQGCGESEKTYTVRFSPQVREQALACGTSYTDIGTSRGVIDLVDFRAYVRDVTLVRANGERHPLALDQDGTWQRDNLALLDFVDGTGECVAGNPGVRAEVVGTAPEHDDYTALEFKLGLPPERNHLNGPIEPAPLNAPQMWWSWQGGFKFVKLDVRSRTNELFYFHLGAAGCTGSVAEGYTCGADNQVTVLLNGFNPDTNQVVLDIAGLYSGVDVERVPDGVTDSMPGCMSGANDPECPLFFEHFGLTASTSGGPQTLPATFFRVR</sequence>
<protein>
    <submittedName>
        <fullName evidence="2">Metallo-mystery pair system four-Cys motif protein</fullName>
    </submittedName>
</protein>
<gene>
    <name evidence="2" type="ORF">HG543_49605</name>
</gene>
<name>A0A848M0F2_9BACT</name>
<dbReference type="Proteomes" id="UP000518300">
    <property type="component" value="Unassembled WGS sequence"/>
</dbReference>
<proteinExistence type="predicted"/>
<dbReference type="Pfam" id="PF20243">
    <property type="entry name" value="MbnP"/>
    <property type="match status" value="1"/>
</dbReference>
<reference evidence="2 3" key="1">
    <citation type="submission" date="2020-04" db="EMBL/GenBank/DDBJ databases">
        <title>Draft genome of Pyxidicoccus fallax type strain.</title>
        <authorList>
            <person name="Whitworth D.E."/>
        </authorList>
    </citation>
    <scope>NUCLEOTIDE SEQUENCE [LARGE SCALE GENOMIC DNA]</scope>
    <source>
        <strain evidence="2 3">DSM 14698</strain>
    </source>
</reference>
<dbReference type="RefSeq" id="WP_169351988.1">
    <property type="nucleotide sequence ID" value="NZ_JABBJJ010000486.1"/>
</dbReference>
<evidence type="ECO:0000313" key="3">
    <source>
        <dbReference type="Proteomes" id="UP000518300"/>
    </source>
</evidence>
<keyword evidence="3" id="KW-1185">Reference proteome</keyword>
<accession>A0A848M0F2</accession>
<feature type="domain" description="Copper-binding protein MbnP-like" evidence="1">
    <location>
        <begin position="28"/>
        <end position="237"/>
    </location>
</feature>
<organism evidence="2 3">
    <name type="scientific">Pyxidicoccus fallax</name>
    <dbReference type="NCBI Taxonomy" id="394095"/>
    <lineage>
        <taxon>Bacteria</taxon>
        <taxon>Pseudomonadati</taxon>
        <taxon>Myxococcota</taxon>
        <taxon>Myxococcia</taxon>
        <taxon>Myxococcales</taxon>
        <taxon>Cystobacterineae</taxon>
        <taxon>Myxococcaceae</taxon>
        <taxon>Pyxidicoccus</taxon>
    </lineage>
</organism>
<dbReference type="NCBIfam" id="TIGR04052">
    <property type="entry name" value="MbnP_like_WxW"/>
    <property type="match status" value="1"/>
</dbReference>
<dbReference type="PROSITE" id="PS51257">
    <property type="entry name" value="PROKAR_LIPOPROTEIN"/>
    <property type="match status" value="1"/>
</dbReference>
<dbReference type="InterPro" id="IPR023977">
    <property type="entry name" value="MbnP-like"/>
</dbReference>
<comment type="caution">
    <text evidence="2">The sequence shown here is derived from an EMBL/GenBank/DDBJ whole genome shotgun (WGS) entry which is preliminary data.</text>
</comment>
<dbReference type="EMBL" id="JABBJJ010000486">
    <property type="protein sequence ID" value="NMO22864.1"/>
    <property type="molecule type" value="Genomic_DNA"/>
</dbReference>
<dbReference type="AlphaFoldDB" id="A0A848M0F2"/>
<dbReference type="InterPro" id="IPR046863">
    <property type="entry name" value="MbnP-like_dom"/>
</dbReference>
<evidence type="ECO:0000259" key="1">
    <source>
        <dbReference type="Pfam" id="PF20243"/>
    </source>
</evidence>
<evidence type="ECO:0000313" key="2">
    <source>
        <dbReference type="EMBL" id="NMO22864.1"/>
    </source>
</evidence>